<dbReference type="RefSeq" id="WP_394416378.1">
    <property type="nucleotide sequence ID" value="NZ_JBIGIC010000015.1"/>
</dbReference>
<evidence type="ECO:0000259" key="2">
    <source>
        <dbReference type="Pfam" id="PF07589"/>
    </source>
</evidence>
<protein>
    <submittedName>
        <fullName evidence="3">PEP-CTERM sorting domain-containing protein</fullName>
    </submittedName>
</protein>
<evidence type="ECO:0000313" key="4">
    <source>
        <dbReference type="Proteomes" id="UP001606134"/>
    </source>
</evidence>
<comment type="caution">
    <text evidence="3">The sequence shown here is derived from an EMBL/GenBank/DDBJ whole genome shotgun (WGS) entry which is preliminary data.</text>
</comment>
<dbReference type="NCBIfam" id="TIGR02595">
    <property type="entry name" value="PEP_CTERM"/>
    <property type="match status" value="1"/>
</dbReference>
<dbReference type="Proteomes" id="UP001606134">
    <property type="component" value="Unassembled WGS sequence"/>
</dbReference>
<evidence type="ECO:0000256" key="1">
    <source>
        <dbReference type="SAM" id="SignalP"/>
    </source>
</evidence>
<dbReference type="InterPro" id="IPR013424">
    <property type="entry name" value="Ice-binding_C"/>
</dbReference>
<sequence length="189" mass="19349">MKNNFKFLCAAAATLLATATQAAVLTLSPAGIGAEPGQTTGWGFSLFNDDASNYLLVTGSEFAPGVPSAFGSYTDLLGARADWVILAPLATLAEAYDAVLRTGIGEFSVAPSADGTLDGQVLLHYALFSADPNGPTFDPDQNLVNPDATAAARASATALPEPGTLSLLGIAGAGLLALRRRQARQPRNA</sequence>
<name>A0ABW7HIV2_9BURK</name>
<feature type="signal peptide" evidence="1">
    <location>
        <begin position="1"/>
        <end position="22"/>
    </location>
</feature>
<keyword evidence="4" id="KW-1185">Reference proteome</keyword>
<proteinExistence type="predicted"/>
<gene>
    <name evidence="3" type="ORF">ACG04R_24500</name>
</gene>
<keyword evidence="1" id="KW-0732">Signal</keyword>
<feature type="chain" id="PRO_5046913597" evidence="1">
    <location>
        <begin position="23"/>
        <end position="189"/>
    </location>
</feature>
<accession>A0ABW7HIV2</accession>
<feature type="domain" description="Ice-binding protein C-terminal" evidence="2">
    <location>
        <begin position="160"/>
        <end position="181"/>
    </location>
</feature>
<reference evidence="3 4" key="1">
    <citation type="submission" date="2024-08" db="EMBL/GenBank/DDBJ databases">
        <authorList>
            <person name="Lu H."/>
        </authorList>
    </citation>
    <scope>NUCLEOTIDE SEQUENCE [LARGE SCALE GENOMIC DNA]</scope>
    <source>
        <strain evidence="3 4">BYS78W</strain>
    </source>
</reference>
<dbReference type="EMBL" id="JBIGIC010000015">
    <property type="protein sequence ID" value="MFG6489859.1"/>
    <property type="molecule type" value="Genomic_DNA"/>
</dbReference>
<evidence type="ECO:0000313" key="3">
    <source>
        <dbReference type="EMBL" id="MFG6489859.1"/>
    </source>
</evidence>
<organism evidence="3 4">
    <name type="scientific">Pelomonas candidula</name>
    <dbReference type="NCBI Taxonomy" id="3299025"/>
    <lineage>
        <taxon>Bacteria</taxon>
        <taxon>Pseudomonadati</taxon>
        <taxon>Pseudomonadota</taxon>
        <taxon>Betaproteobacteria</taxon>
        <taxon>Burkholderiales</taxon>
        <taxon>Sphaerotilaceae</taxon>
        <taxon>Roseateles</taxon>
    </lineage>
</organism>
<dbReference type="Pfam" id="PF07589">
    <property type="entry name" value="PEP-CTERM"/>
    <property type="match status" value="1"/>
</dbReference>